<name>A0AC34F8F7_9BILA</name>
<proteinExistence type="predicted"/>
<dbReference type="WBParaSite" id="ES5_v2.g13346.t1">
    <property type="protein sequence ID" value="ES5_v2.g13346.t1"/>
    <property type="gene ID" value="ES5_v2.g13346"/>
</dbReference>
<accession>A0AC34F8F7</accession>
<sequence length="274" mass="30786">MSDTGILEDGRNVADLKVVELRDELGKRGLSKSGNKKELADRLRGYLTNGTGEVSEKSASNSPVKSPVNSLIAQYRSTQQQLLKDAQKEPEALEENKEEDTLQNTQDEVVENENGHKEADIPSQPYITTEEKVEPYALEQSFAKEEKTEAEVAKEEKDTSTMEDERQPTPPKEVSPVKEETEQEEKVQLPSENDLKSLEEQIPKAVSPIADRKRSETPEREIVPPQNAKEQEQKVVITESPQKDTIDRAISEEPADEEEREPTPQRKNVQPVSG</sequence>
<dbReference type="Proteomes" id="UP000887579">
    <property type="component" value="Unplaced"/>
</dbReference>
<protein>
    <submittedName>
        <fullName evidence="2">SAP domain-containing protein</fullName>
    </submittedName>
</protein>
<evidence type="ECO:0000313" key="2">
    <source>
        <dbReference type="WBParaSite" id="ES5_v2.g13346.t1"/>
    </source>
</evidence>
<reference evidence="2" key="1">
    <citation type="submission" date="2022-11" db="UniProtKB">
        <authorList>
            <consortium name="WormBaseParasite"/>
        </authorList>
    </citation>
    <scope>IDENTIFICATION</scope>
</reference>
<organism evidence="1 2">
    <name type="scientific">Panagrolaimus sp. ES5</name>
    <dbReference type="NCBI Taxonomy" id="591445"/>
    <lineage>
        <taxon>Eukaryota</taxon>
        <taxon>Metazoa</taxon>
        <taxon>Ecdysozoa</taxon>
        <taxon>Nematoda</taxon>
        <taxon>Chromadorea</taxon>
        <taxon>Rhabditida</taxon>
        <taxon>Tylenchina</taxon>
        <taxon>Panagrolaimomorpha</taxon>
        <taxon>Panagrolaimoidea</taxon>
        <taxon>Panagrolaimidae</taxon>
        <taxon>Panagrolaimus</taxon>
    </lineage>
</organism>
<evidence type="ECO:0000313" key="1">
    <source>
        <dbReference type="Proteomes" id="UP000887579"/>
    </source>
</evidence>